<dbReference type="GeneID" id="36287805"/>
<gene>
    <name evidence="4" type="ORF">VC83_04735</name>
</gene>
<reference evidence="4" key="1">
    <citation type="submission" date="2016-03" db="EMBL/GenBank/DDBJ databases">
        <title>Updated assembly of Pseudogymnoascus destructans, the fungus causing white-nose syndrome of bats.</title>
        <authorList>
            <person name="Palmer J.M."/>
            <person name="Drees K.P."/>
            <person name="Foster J.T."/>
            <person name="Lindner D.L."/>
        </authorList>
    </citation>
    <scope>NUCLEOTIDE SEQUENCE [LARGE SCALE GENOMIC DNA]</scope>
    <source>
        <strain evidence="4">20631-21</strain>
    </source>
</reference>
<sequence>MPKMFDISNFDDVFAFDPKYSYAAESVESIEQHRTTFEGLFVDRVLKVLEIKRPNKSYPPKSNGDLRSLHHAVVSSNAADHTKVSLLYYILLDCDEKARNNANSNAFEEMSFMPKKYQIFMKGLWHMDRAEFETALQNLTHPSLIPTFQEEILGVLVKHSPADDMRLPLAYYHTVLPALVNTPALDSLFLAIARTSVTEAFFFLRSQSELDQTRMFESLLRHITQEPLGDRTAARGIELVNLPFTKEEEALFEQVLTGMGGRTAARARDLVMLRRIGTGKFNEALDVDCNRSKTVGGLNWESLQEGIREGLGPRYDISRMR</sequence>
<dbReference type="GO" id="GO:0005634">
    <property type="term" value="C:nucleus"/>
    <property type="evidence" value="ECO:0007669"/>
    <property type="project" value="UniProtKB-SubCell"/>
</dbReference>
<dbReference type="Pfam" id="PF13934">
    <property type="entry name" value="ELYS"/>
    <property type="match status" value="1"/>
</dbReference>
<dbReference type="eggNOG" id="ENOG502S4G4">
    <property type="taxonomic scope" value="Eukaryota"/>
</dbReference>
<feature type="domain" description="ELYS-like" evidence="3">
    <location>
        <begin position="40"/>
        <end position="257"/>
    </location>
</feature>
<evidence type="ECO:0000313" key="4">
    <source>
        <dbReference type="EMBL" id="OAF57351.2"/>
    </source>
</evidence>
<accession>A0A177A7U4</accession>
<proteinExistence type="predicted"/>
<dbReference type="AlphaFoldDB" id="A0A177A7U4"/>
<comment type="subcellular location">
    <subcellularLocation>
        <location evidence="1">Nucleus</location>
    </subcellularLocation>
</comment>
<dbReference type="VEuPathDB" id="FungiDB:GMDG_01339"/>
<dbReference type="RefSeq" id="XP_024322641.1">
    <property type="nucleotide sequence ID" value="XM_024468363.1"/>
</dbReference>
<organism evidence="4">
    <name type="scientific">Pseudogymnoascus destructans</name>
    <dbReference type="NCBI Taxonomy" id="655981"/>
    <lineage>
        <taxon>Eukaryota</taxon>
        <taxon>Fungi</taxon>
        <taxon>Dikarya</taxon>
        <taxon>Ascomycota</taxon>
        <taxon>Pezizomycotina</taxon>
        <taxon>Leotiomycetes</taxon>
        <taxon>Thelebolales</taxon>
        <taxon>Thelebolaceae</taxon>
        <taxon>Pseudogymnoascus</taxon>
    </lineage>
</organism>
<protein>
    <recommendedName>
        <fullName evidence="3">ELYS-like domain-containing protein</fullName>
    </recommendedName>
</protein>
<keyword evidence="2" id="KW-0539">Nucleus</keyword>
<evidence type="ECO:0000256" key="2">
    <source>
        <dbReference type="ARBA" id="ARBA00023242"/>
    </source>
</evidence>
<dbReference type="Proteomes" id="UP000077154">
    <property type="component" value="Unassembled WGS sequence"/>
</dbReference>
<dbReference type="EMBL" id="KV441400">
    <property type="protein sequence ID" value="OAF57351.2"/>
    <property type="molecule type" value="Genomic_DNA"/>
</dbReference>
<dbReference type="OrthoDB" id="20729at2759"/>
<name>A0A177A7U4_9PEZI</name>
<dbReference type="InterPro" id="IPR025151">
    <property type="entry name" value="ELYS_dom"/>
</dbReference>
<evidence type="ECO:0000259" key="3">
    <source>
        <dbReference type="Pfam" id="PF13934"/>
    </source>
</evidence>
<evidence type="ECO:0000256" key="1">
    <source>
        <dbReference type="ARBA" id="ARBA00004123"/>
    </source>
</evidence>